<accession>Q0V5H0</accession>
<gene>
    <name evidence="8" type="ORF">SNOG_00744</name>
</gene>
<dbReference type="STRING" id="321614.Q0V5H0"/>
<evidence type="ECO:0000256" key="4">
    <source>
        <dbReference type="ARBA" id="ARBA00022694"/>
    </source>
</evidence>
<dbReference type="InParanoid" id="Q0V5H0"/>
<dbReference type="GeneID" id="5968418"/>
<dbReference type="Gene3D" id="2.130.10.10">
    <property type="entry name" value="YVTN repeat-like/Quinoprotein amine dehydrogenase"/>
    <property type="match status" value="3"/>
</dbReference>
<comment type="similarity">
    <text evidence="6">Belongs to the WD repeat WDR6 family.</text>
</comment>
<keyword evidence="4" id="KW-0819">tRNA processing</keyword>
<evidence type="ECO:0000256" key="7">
    <source>
        <dbReference type="PROSITE-ProRule" id="PRU00221"/>
    </source>
</evidence>
<keyword evidence="2" id="KW-0963">Cytoplasm</keyword>
<evidence type="ECO:0000256" key="3">
    <source>
        <dbReference type="ARBA" id="ARBA00022574"/>
    </source>
</evidence>
<sequence>MTPTLHVSIVYPTESSRLTALASCGALLVAAEGPFLRFYDAKSSRYIASKRVFKAHAVHGISVYSETYDDVIKLVVWGGCLVRALEVKFTPRVDFHETQLDACLSAVARSPDWILDLAPRFSSLEDASEIEQGICVAVTAHNALVQVTIHRQRKEIEPEKAFALSLSELTSSSRSILYSAHVFWESENCVLVAAGTAFGEIMYWSWNQDADAGSNSRVHRVFLGHEGSIFGVRISKELPSGCCQTLKRIIASCSDDRTIRIWDVSDVAVHDSHRVTSVPVKDSERTQHTGFSNAAFDPNSFSSSQCLAIGWGHASRVWNVQFLESTPCEGALLLVSTGEDASSRTWKLTLDKNEGAILPYQLLQQDSAAHHSGKNMWSSAIYGEPVRRQHVVCGAADSKITSHPLVRVSEKSRESRVQEYTMPDILALAQMLTQQPNQTTVQRNRTSSKRADFLRSYSFLDHESFLLTTNSGNILLGSLRSRKNSGGPSGLAGATFIDQLDDLCGYSVCKGDTNAGVAFVGGSTGVVYMYIKATNRLSKVESFDAKIGEMFVTNVAHIDKRITVALLVTLVGMQEAQLLFVEVAADSKPCVTRAVTVPLSDLPIGSMVTSVTLTSSFGAMFLHLGFRRGSIVVYSIPGGESEDSNRVKSFRAIDKVHGEETVTSLHWTTSPQDTFVGYLASVGRDGCLAIHLLDLHANVFKLVHNSTLPIGPNIEGTILQTRTISSFTDFRAKKWVLYDVTSEDEIMGIETGGAHRSWAFQPDQGAQGGGSLVWTRASSLHIRSQTGPNHNVIRSGGHGREIKAVAASQGAHGQLIATGAEDTDIKIFPHLQWSDDGEYLFSSGGCEEFYIWRINHLPLAFGAGVVYKYNPLRVDVRWQAIAQGLYFTSCLTQCVFLDTESLLTVGTDGHTAIWPLSSEGTRPTADSKTQTLSWQQPVRIHQSSSKAMASHQHDASTKLIVSGGDDGSTAIMLLSTTSFKKTYAAAPVLLNRTHASAVTACAIMQQGERTFIVTSGNDQWLRLWEVSVCDQEGDIRTPAGNTYDKSISDVRRLGKIKTNVADVSSIAVLEAHQEEGVARVLVCGVGMEVIRLEWDVNNGT</sequence>
<dbReference type="KEGG" id="pno:SNOG_00744"/>
<keyword evidence="5" id="KW-0677">Repeat</keyword>
<proteinExistence type="inferred from homology"/>
<dbReference type="PROSITE" id="PS00678">
    <property type="entry name" value="WD_REPEATS_1"/>
    <property type="match status" value="2"/>
</dbReference>
<evidence type="ECO:0000256" key="2">
    <source>
        <dbReference type="ARBA" id="ARBA00022490"/>
    </source>
</evidence>
<dbReference type="AlphaFoldDB" id="Q0V5H0"/>
<dbReference type="PROSITE" id="PS50082">
    <property type="entry name" value="WD_REPEATS_2"/>
    <property type="match status" value="1"/>
</dbReference>
<dbReference type="InterPro" id="IPR001680">
    <property type="entry name" value="WD40_rpt"/>
</dbReference>
<dbReference type="InterPro" id="IPR036322">
    <property type="entry name" value="WD40_repeat_dom_sf"/>
</dbReference>
<dbReference type="RefSeq" id="XP_001791421.1">
    <property type="nucleotide sequence ID" value="XM_001791369.1"/>
</dbReference>
<dbReference type="GO" id="GO:0030488">
    <property type="term" value="P:tRNA methylation"/>
    <property type="evidence" value="ECO:0000318"/>
    <property type="project" value="GO_Central"/>
</dbReference>
<evidence type="ECO:0000256" key="1">
    <source>
        <dbReference type="ARBA" id="ARBA00004496"/>
    </source>
</evidence>
<protein>
    <submittedName>
        <fullName evidence="8">Uncharacterized protein</fullName>
    </submittedName>
</protein>
<dbReference type="Proteomes" id="UP000001055">
    <property type="component" value="Unassembled WGS sequence"/>
</dbReference>
<dbReference type="InterPro" id="IPR051973">
    <property type="entry name" value="tRNA_Anticodon_Mtase-Reg"/>
</dbReference>
<dbReference type="Pfam" id="PF00400">
    <property type="entry name" value="WD40"/>
    <property type="match status" value="1"/>
</dbReference>
<evidence type="ECO:0000313" key="9">
    <source>
        <dbReference type="Proteomes" id="UP000001055"/>
    </source>
</evidence>
<dbReference type="FunCoup" id="Q0V5H0">
    <property type="interactions" value="556"/>
</dbReference>
<keyword evidence="3 7" id="KW-0853">WD repeat</keyword>
<dbReference type="VEuPathDB" id="FungiDB:JI435_007440"/>
<dbReference type="InterPro" id="IPR015943">
    <property type="entry name" value="WD40/YVTN_repeat-like_dom_sf"/>
</dbReference>
<dbReference type="PANTHER" id="PTHR14344">
    <property type="entry name" value="WD REPEAT PROTEIN"/>
    <property type="match status" value="1"/>
</dbReference>
<name>Q0V5H0_PHANO</name>
<dbReference type="EMBL" id="CH445325">
    <property type="protein sequence ID" value="EAT92239.1"/>
    <property type="molecule type" value="Genomic_DNA"/>
</dbReference>
<comment type="subcellular location">
    <subcellularLocation>
        <location evidence="1">Cytoplasm</location>
    </subcellularLocation>
</comment>
<evidence type="ECO:0000313" key="8">
    <source>
        <dbReference type="EMBL" id="EAT92239.1"/>
    </source>
</evidence>
<dbReference type="GO" id="GO:0005737">
    <property type="term" value="C:cytoplasm"/>
    <property type="evidence" value="ECO:0000318"/>
    <property type="project" value="GO_Central"/>
</dbReference>
<feature type="repeat" description="WD" evidence="7">
    <location>
        <begin position="222"/>
        <end position="265"/>
    </location>
</feature>
<dbReference type="InterPro" id="IPR019775">
    <property type="entry name" value="WD40_repeat_CS"/>
</dbReference>
<dbReference type="eggNOG" id="KOG0974">
    <property type="taxonomic scope" value="Eukaryota"/>
</dbReference>
<dbReference type="SUPFAM" id="SSF50978">
    <property type="entry name" value="WD40 repeat-like"/>
    <property type="match status" value="2"/>
</dbReference>
<organism evidence="8 9">
    <name type="scientific">Phaeosphaeria nodorum (strain SN15 / ATCC MYA-4574 / FGSC 10173)</name>
    <name type="common">Glume blotch fungus</name>
    <name type="synonym">Parastagonospora nodorum</name>
    <dbReference type="NCBI Taxonomy" id="321614"/>
    <lineage>
        <taxon>Eukaryota</taxon>
        <taxon>Fungi</taxon>
        <taxon>Dikarya</taxon>
        <taxon>Ascomycota</taxon>
        <taxon>Pezizomycotina</taxon>
        <taxon>Dothideomycetes</taxon>
        <taxon>Pleosporomycetidae</taxon>
        <taxon>Pleosporales</taxon>
        <taxon>Pleosporineae</taxon>
        <taxon>Phaeosphaeriaceae</taxon>
        <taxon>Parastagonospora</taxon>
    </lineage>
</organism>
<reference evidence="9" key="1">
    <citation type="journal article" date="2007" name="Plant Cell">
        <title>Dothideomycete-plant interactions illuminated by genome sequencing and EST analysis of the wheat pathogen Stagonospora nodorum.</title>
        <authorList>
            <person name="Hane J.K."/>
            <person name="Lowe R.G."/>
            <person name="Solomon P.S."/>
            <person name="Tan K.C."/>
            <person name="Schoch C.L."/>
            <person name="Spatafora J.W."/>
            <person name="Crous P.W."/>
            <person name="Kodira C."/>
            <person name="Birren B.W."/>
            <person name="Galagan J.E."/>
            <person name="Torriani S.F."/>
            <person name="McDonald B.A."/>
            <person name="Oliver R.P."/>
        </authorList>
    </citation>
    <scope>NUCLEOTIDE SEQUENCE [LARGE SCALE GENOMIC DNA]</scope>
    <source>
        <strain evidence="9">SN15 / ATCC MYA-4574 / FGSC 10173</strain>
    </source>
</reference>
<dbReference type="PANTHER" id="PTHR14344:SF3">
    <property type="entry name" value="WD REPEAT-CONTAINING PROTEIN 6"/>
    <property type="match status" value="1"/>
</dbReference>
<evidence type="ECO:0000256" key="6">
    <source>
        <dbReference type="ARBA" id="ARBA00038255"/>
    </source>
</evidence>
<dbReference type="OMA" id="IIVWSCF"/>
<dbReference type="SMART" id="SM00320">
    <property type="entry name" value="WD40"/>
    <property type="match status" value="6"/>
</dbReference>
<dbReference type="HOGENOM" id="CLU_002615_1_0_1"/>
<evidence type="ECO:0000256" key="5">
    <source>
        <dbReference type="ARBA" id="ARBA00022737"/>
    </source>
</evidence>